<evidence type="ECO:0000313" key="2">
    <source>
        <dbReference type="Proteomes" id="UP001386955"/>
    </source>
</evidence>
<protein>
    <submittedName>
        <fullName evidence="1">Uncharacterized protein</fullName>
    </submittedName>
</protein>
<dbReference type="AlphaFoldDB" id="A0AAN9SBZ1"/>
<gene>
    <name evidence="1" type="ORF">VNO78_21561</name>
</gene>
<sequence length="133" mass="15212">MVSKRSCISFSSATNLHHSLSSWHSYINKLPFDPFRAQYLHQIRVTSLRFESLRWVTSLWFEPNWKALKAKAVETDPYAYVYRSETPKLDVQTIQSVKKLYGPGRAVLLLGVHSGDEEGDHATYVGQKQGVLN</sequence>
<evidence type="ECO:0000313" key="1">
    <source>
        <dbReference type="EMBL" id="KAK7393107.1"/>
    </source>
</evidence>
<keyword evidence="2" id="KW-1185">Reference proteome</keyword>
<accession>A0AAN9SBZ1</accession>
<dbReference type="EMBL" id="JAYMYS010000005">
    <property type="protein sequence ID" value="KAK7393107.1"/>
    <property type="molecule type" value="Genomic_DNA"/>
</dbReference>
<comment type="caution">
    <text evidence="1">The sequence shown here is derived from an EMBL/GenBank/DDBJ whole genome shotgun (WGS) entry which is preliminary data.</text>
</comment>
<reference evidence="1 2" key="1">
    <citation type="submission" date="2024-01" db="EMBL/GenBank/DDBJ databases">
        <title>The genomes of 5 underutilized Papilionoideae crops provide insights into root nodulation and disease resistanc.</title>
        <authorList>
            <person name="Jiang F."/>
        </authorList>
    </citation>
    <scope>NUCLEOTIDE SEQUENCE [LARGE SCALE GENOMIC DNA]</scope>
    <source>
        <strain evidence="1">DUOXIRENSHENG_FW03</strain>
        <tissue evidence="1">Leaves</tissue>
    </source>
</reference>
<organism evidence="1 2">
    <name type="scientific">Psophocarpus tetragonolobus</name>
    <name type="common">Winged bean</name>
    <name type="synonym">Dolichos tetragonolobus</name>
    <dbReference type="NCBI Taxonomy" id="3891"/>
    <lineage>
        <taxon>Eukaryota</taxon>
        <taxon>Viridiplantae</taxon>
        <taxon>Streptophyta</taxon>
        <taxon>Embryophyta</taxon>
        <taxon>Tracheophyta</taxon>
        <taxon>Spermatophyta</taxon>
        <taxon>Magnoliopsida</taxon>
        <taxon>eudicotyledons</taxon>
        <taxon>Gunneridae</taxon>
        <taxon>Pentapetalae</taxon>
        <taxon>rosids</taxon>
        <taxon>fabids</taxon>
        <taxon>Fabales</taxon>
        <taxon>Fabaceae</taxon>
        <taxon>Papilionoideae</taxon>
        <taxon>50 kb inversion clade</taxon>
        <taxon>NPAAA clade</taxon>
        <taxon>indigoferoid/millettioid clade</taxon>
        <taxon>Phaseoleae</taxon>
        <taxon>Psophocarpus</taxon>
    </lineage>
</organism>
<dbReference type="Proteomes" id="UP001386955">
    <property type="component" value="Unassembled WGS sequence"/>
</dbReference>
<name>A0AAN9SBZ1_PSOTE</name>
<proteinExistence type="predicted"/>